<dbReference type="Pfam" id="PF13817">
    <property type="entry name" value="DDE_Tnp_IS66_C"/>
    <property type="match status" value="1"/>
</dbReference>
<dbReference type="EMBL" id="CP054563">
    <property type="protein sequence ID" value="QKQ34823.1"/>
    <property type="molecule type" value="Genomic_DNA"/>
</dbReference>
<accession>A0A6N0IJ90</accession>
<sequence length="51" mass="5758">MQHILCSLIGTCRLNGINPEAYLRHILSVLSGWPSNRVDELLPWNVALTNK</sequence>
<protein>
    <submittedName>
        <fullName evidence="2">Transposase domain-containing protein</fullName>
    </submittedName>
</protein>
<dbReference type="InterPro" id="IPR039552">
    <property type="entry name" value="IS66_C"/>
</dbReference>
<evidence type="ECO:0000313" key="2">
    <source>
        <dbReference type="EMBL" id="QKQ34823.1"/>
    </source>
</evidence>
<reference evidence="2" key="1">
    <citation type="submission" date="2020-05" db="EMBL/GenBank/DDBJ databases">
        <title>Title: F plasmids are the major carriers of antibiotic resistance genes in human-associated commensal E. coli.</title>
        <authorList>
            <person name="Stephens C."/>
            <person name="Arismendi T."/>
            <person name="Wright M."/>
            <person name="Hartman A."/>
            <person name="Gonzalez A."/>
            <person name="Gill M."/>
            <person name="Pandori M."/>
            <person name="Hess D."/>
        </authorList>
    </citation>
    <scope>NUCLEOTIDE SEQUENCE</scope>
    <source>
        <strain evidence="2">SCU-478</strain>
    </source>
</reference>
<gene>
    <name evidence="2" type="ORF">HPE44_09870</name>
</gene>
<organism evidence="2">
    <name type="scientific">Escherichia coli</name>
    <dbReference type="NCBI Taxonomy" id="562"/>
    <lineage>
        <taxon>Bacteria</taxon>
        <taxon>Pseudomonadati</taxon>
        <taxon>Pseudomonadota</taxon>
        <taxon>Gammaproteobacteria</taxon>
        <taxon>Enterobacterales</taxon>
        <taxon>Enterobacteriaceae</taxon>
        <taxon>Escherichia</taxon>
    </lineage>
</organism>
<dbReference type="AlphaFoldDB" id="A0A6N0IJ90"/>
<feature type="domain" description="Transposase IS66 C-terminal" evidence="1">
    <location>
        <begin position="7"/>
        <end position="44"/>
    </location>
</feature>
<name>A0A6N0IJ90_ECOLX</name>
<evidence type="ECO:0000259" key="1">
    <source>
        <dbReference type="Pfam" id="PF13817"/>
    </source>
</evidence>
<proteinExistence type="predicted"/>